<dbReference type="Proteomes" id="UP000317039">
    <property type="component" value="Chromosome"/>
</dbReference>
<protein>
    <submittedName>
        <fullName evidence="2">TIGR03617 family F420-dependent LLM class oxidoreductase</fullName>
        <ecNumber evidence="2">1.-.-.-</ecNumber>
    </submittedName>
</protein>
<dbReference type="Gene3D" id="3.20.20.30">
    <property type="entry name" value="Luciferase-like domain"/>
    <property type="match status" value="1"/>
</dbReference>
<evidence type="ECO:0000259" key="1">
    <source>
        <dbReference type="Pfam" id="PF00296"/>
    </source>
</evidence>
<dbReference type="RefSeq" id="WP_143983188.1">
    <property type="nucleotide sequence ID" value="NZ_CP041695.1"/>
</dbReference>
<proteinExistence type="predicted"/>
<organism evidence="2 3">
    <name type="scientific">Nocardia otitidiscaviarum</name>
    <dbReference type="NCBI Taxonomy" id="1823"/>
    <lineage>
        <taxon>Bacteria</taxon>
        <taxon>Bacillati</taxon>
        <taxon>Actinomycetota</taxon>
        <taxon>Actinomycetes</taxon>
        <taxon>Mycobacteriales</taxon>
        <taxon>Nocardiaceae</taxon>
        <taxon>Nocardia</taxon>
    </lineage>
</organism>
<keyword evidence="2" id="KW-0560">Oxidoreductase</keyword>
<dbReference type="PANTHER" id="PTHR43244:SF2">
    <property type="entry name" value="CONSERVED HYPOTHETICAL ALANINE AND PROLINE-RICH PROTEIN"/>
    <property type="match status" value="1"/>
</dbReference>
<evidence type="ECO:0000313" key="2">
    <source>
        <dbReference type="EMBL" id="QDP82325.1"/>
    </source>
</evidence>
<dbReference type="NCBIfam" id="TIGR03617">
    <property type="entry name" value="F420_MSMEG_2256"/>
    <property type="match status" value="1"/>
</dbReference>
<name>A0A516NTT0_9NOCA</name>
<dbReference type="PANTHER" id="PTHR43244">
    <property type="match status" value="1"/>
</dbReference>
<dbReference type="InterPro" id="IPR050564">
    <property type="entry name" value="F420-G6PD/mer"/>
</dbReference>
<sequence length="340" mass="36722">MGLPIDVWLNGSALEASTRAAQLRALGVDGVFTFEGPNDVFFPLVAASRVPELSLMTNVAMAFPRSPVHLAHAAYDLHLLSDGRFRLGLGSQIRTHIEKRYGSTWSRPVERMRDTVLAVKAILRSWQTGERLDHRGPFWRHTLMPPQFSPGPNPCGVPPVLVGALGPRMTEMAAQVADGLLVMPFNSARHYRERTLPAVAAGLDGSERPFEIIAEAIVAMGTTDAEIEVARRAVRNLLAFYGSTPAYRPVLAVEGRAGLQPELNALSKQGRWPEMAARIDDDLVDAIAVSGTPAACAATIRERFGDTISRVCCYFPGYPVTDAAIAELAAALRGGAVSRS</sequence>
<feature type="domain" description="Luciferase-like" evidence="1">
    <location>
        <begin position="19"/>
        <end position="303"/>
    </location>
</feature>
<dbReference type="GeneID" id="80336576"/>
<gene>
    <name evidence="2" type="ORF">FOH10_29915</name>
</gene>
<dbReference type="InterPro" id="IPR019919">
    <property type="entry name" value="Lucif-like_OxRdtase_MSMEG_2256"/>
</dbReference>
<dbReference type="CDD" id="cd01097">
    <property type="entry name" value="Tetrahydromethanopterin_reductase"/>
    <property type="match status" value="1"/>
</dbReference>
<evidence type="ECO:0000313" key="3">
    <source>
        <dbReference type="Proteomes" id="UP000317039"/>
    </source>
</evidence>
<accession>A0A516NTT0</accession>
<dbReference type="GO" id="GO:0016705">
    <property type="term" value="F:oxidoreductase activity, acting on paired donors, with incorporation or reduction of molecular oxygen"/>
    <property type="evidence" value="ECO:0007669"/>
    <property type="project" value="InterPro"/>
</dbReference>
<reference evidence="2 3" key="1">
    <citation type="submission" date="2019-07" db="EMBL/GenBank/DDBJ databases">
        <title>Complete Genome Sequence and Methylome Analysis of Nocardia otitidis-caviarum NEB252.</title>
        <authorList>
            <person name="Fomenkov A."/>
            <person name="Anton B.P."/>
            <person name="Vincze T."/>
            <person name="Roberts R.J."/>
        </authorList>
    </citation>
    <scope>NUCLEOTIDE SEQUENCE [LARGE SCALE GENOMIC DNA]</scope>
    <source>
        <strain evidence="2 3">NEB252</strain>
    </source>
</reference>
<dbReference type="EC" id="1.-.-.-" evidence="2"/>
<dbReference type="KEGG" id="nod:FOH10_29915"/>
<dbReference type="AlphaFoldDB" id="A0A516NTT0"/>
<dbReference type="EMBL" id="CP041695">
    <property type="protein sequence ID" value="QDP82325.1"/>
    <property type="molecule type" value="Genomic_DNA"/>
</dbReference>
<dbReference type="InterPro" id="IPR036661">
    <property type="entry name" value="Luciferase-like_sf"/>
</dbReference>
<dbReference type="Pfam" id="PF00296">
    <property type="entry name" value="Bac_luciferase"/>
    <property type="match status" value="1"/>
</dbReference>
<dbReference type="SUPFAM" id="SSF51679">
    <property type="entry name" value="Bacterial luciferase-like"/>
    <property type="match status" value="1"/>
</dbReference>
<dbReference type="InterPro" id="IPR011251">
    <property type="entry name" value="Luciferase-like_dom"/>
</dbReference>